<evidence type="ECO:0000313" key="2">
    <source>
        <dbReference type="Proteomes" id="UP000316304"/>
    </source>
</evidence>
<evidence type="ECO:0000313" key="1">
    <source>
        <dbReference type="EMBL" id="TWU22361.1"/>
    </source>
</evidence>
<protein>
    <submittedName>
        <fullName evidence="1">Uncharacterized protein</fullName>
    </submittedName>
</protein>
<organism evidence="1 2">
    <name type="scientific">Novipirellula galeiformis</name>
    <dbReference type="NCBI Taxonomy" id="2528004"/>
    <lineage>
        <taxon>Bacteria</taxon>
        <taxon>Pseudomonadati</taxon>
        <taxon>Planctomycetota</taxon>
        <taxon>Planctomycetia</taxon>
        <taxon>Pirellulales</taxon>
        <taxon>Pirellulaceae</taxon>
        <taxon>Novipirellula</taxon>
    </lineage>
</organism>
<reference evidence="1 2" key="1">
    <citation type="submission" date="2019-02" db="EMBL/GenBank/DDBJ databases">
        <title>Deep-cultivation of Planctomycetes and their phenomic and genomic characterization uncovers novel biology.</title>
        <authorList>
            <person name="Wiegand S."/>
            <person name="Jogler M."/>
            <person name="Boedeker C."/>
            <person name="Pinto D."/>
            <person name="Vollmers J."/>
            <person name="Rivas-Marin E."/>
            <person name="Kohn T."/>
            <person name="Peeters S.H."/>
            <person name="Heuer A."/>
            <person name="Rast P."/>
            <person name="Oberbeckmann S."/>
            <person name="Bunk B."/>
            <person name="Jeske O."/>
            <person name="Meyerdierks A."/>
            <person name="Storesund J.E."/>
            <person name="Kallscheuer N."/>
            <person name="Luecker S."/>
            <person name="Lage O.M."/>
            <person name="Pohl T."/>
            <person name="Merkel B.J."/>
            <person name="Hornburger P."/>
            <person name="Mueller R.-W."/>
            <person name="Bruemmer F."/>
            <person name="Labrenz M."/>
            <person name="Spormann A.M."/>
            <person name="Op Den Camp H."/>
            <person name="Overmann J."/>
            <person name="Amann R."/>
            <person name="Jetten M.S.M."/>
            <person name="Mascher T."/>
            <person name="Medema M.H."/>
            <person name="Devos D.P."/>
            <person name="Kaster A.-K."/>
            <person name="Ovreas L."/>
            <person name="Rohde M."/>
            <person name="Galperin M.Y."/>
            <person name="Jogler C."/>
        </authorList>
    </citation>
    <scope>NUCLEOTIDE SEQUENCE [LARGE SCALE GENOMIC DNA]</scope>
    <source>
        <strain evidence="1 2">Pla52o</strain>
    </source>
</reference>
<dbReference type="AlphaFoldDB" id="A0A5C6CGF3"/>
<keyword evidence="2" id="KW-1185">Reference proteome</keyword>
<name>A0A5C6CGF3_9BACT</name>
<comment type="caution">
    <text evidence="1">The sequence shown here is derived from an EMBL/GenBank/DDBJ whole genome shotgun (WGS) entry which is preliminary data.</text>
</comment>
<sequence length="72" mass="7968">MLYDRLLPTQQRVRQQAETARCGKHQNATTSVVVCVCHSGDTADGGDNANGDRSEYGAPNQFGSRFVWLILR</sequence>
<dbReference type="EMBL" id="SJPT01000005">
    <property type="protein sequence ID" value="TWU22361.1"/>
    <property type="molecule type" value="Genomic_DNA"/>
</dbReference>
<gene>
    <name evidence="1" type="ORF">Pla52o_34170</name>
</gene>
<accession>A0A5C6CGF3</accession>
<proteinExistence type="predicted"/>
<dbReference type="Proteomes" id="UP000316304">
    <property type="component" value="Unassembled WGS sequence"/>
</dbReference>